<reference evidence="2 3" key="1">
    <citation type="journal article" date="2010" name="Stand. Genomic Sci.">
        <title>Complete genome sequence of Spirochaeta smaragdinae type strain (SEBR 4228).</title>
        <authorList>
            <person name="Mavromatis K."/>
            <person name="Yasawong M."/>
            <person name="Chertkov O."/>
            <person name="Lapidus A."/>
            <person name="Lucas S."/>
            <person name="Nolan M."/>
            <person name="Del Rio T.G."/>
            <person name="Tice H."/>
            <person name="Cheng J.F."/>
            <person name="Pitluck S."/>
            <person name="Liolios K."/>
            <person name="Ivanova N."/>
            <person name="Tapia R."/>
            <person name="Han C."/>
            <person name="Bruce D."/>
            <person name="Goodwin L."/>
            <person name="Pati A."/>
            <person name="Chen A."/>
            <person name="Palaniappan K."/>
            <person name="Land M."/>
            <person name="Hauser L."/>
            <person name="Chang Y.J."/>
            <person name="Jeffries C.D."/>
            <person name="Detter J.C."/>
            <person name="Rohde M."/>
            <person name="Brambilla E."/>
            <person name="Spring S."/>
            <person name="Goker M."/>
            <person name="Sikorski J."/>
            <person name="Woyke T."/>
            <person name="Bristow J."/>
            <person name="Eisen J.A."/>
            <person name="Markowitz V."/>
            <person name="Hugenholtz P."/>
            <person name="Klenk H.P."/>
            <person name="Kyrpides N.C."/>
        </authorList>
    </citation>
    <scope>NUCLEOTIDE SEQUENCE [LARGE SCALE GENOMIC DNA]</scope>
    <source>
        <strain evidence="3">DSM 11293 / JCM 15392 / SEBR 4228</strain>
    </source>
</reference>
<feature type="transmembrane region" description="Helical" evidence="1">
    <location>
        <begin position="292"/>
        <end position="314"/>
    </location>
</feature>
<dbReference type="RefSeq" id="WP_013254854.1">
    <property type="nucleotide sequence ID" value="NC_014364.1"/>
</dbReference>
<evidence type="ECO:0000256" key="1">
    <source>
        <dbReference type="SAM" id="Phobius"/>
    </source>
</evidence>
<accession>E1R764</accession>
<dbReference type="KEGG" id="ssm:Spirs_2276"/>
<gene>
    <name evidence="2" type="ordered locus">Spirs_2276</name>
</gene>
<evidence type="ECO:0000313" key="3">
    <source>
        <dbReference type="Proteomes" id="UP000002318"/>
    </source>
</evidence>
<keyword evidence="1" id="KW-1133">Transmembrane helix</keyword>
<name>E1R764_SEDSS</name>
<sequence length="485" mass="54594">MITHSAEHLLIPIAKRGALSSHQIVQKERSSGTIIDLDGKKHQWNWYGFIEIDGMLYVKGDPMDVEVVTVSDKDALYEKAALLYHAFLYASSETSHGFFYTRDEGSRLTGILVLPQLLREMAEANSDEDDALYPVIQIPPSRLSRTEWKNEYAAFLSACFLYRFLLGVNPFPSTEFSSSYERAELSGPLFPDSIRPELSKDVSHLLDVSLSLPAALKKRGSYELEEVRRTLKEYPARLATIENTENDDANFGISGVEAARKNENVQEAHTIEEKRSAPLRRRIYLRRHKKRLIIIGSAAAVFLFLASFIGNLLFRARPTDGLPPEQVVEHFYQARNNLDHETLDACLEGSTGSYLVDEVTTLFVITRVRLGYEGSDVLIPAERWLSTGAKEPKEGAIIYGVAAVAITPISRDEETAQFQSSYLQVVPSSGEEQDVGSEPYKISRINEKLSLEKKSRRWEINTITPIESSPISRQEALDYVSRQSP</sequence>
<dbReference type="Proteomes" id="UP000002318">
    <property type="component" value="Chromosome"/>
</dbReference>
<keyword evidence="1" id="KW-0472">Membrane</keyword>
<proteinExistence type="predicted"/>
<dbReference type="EMBL" id="CP002116">
    <property type="protein sequence ID" value="ADK81391.1"/>
    <property type="molecule type" value="Genomic_DNA"/>
</dbReference>
<dbReference type="HOGENOM" id="CLU_562464_0_0_12"/>
<organism evidence="2 3">
    <name type="scientific">Sediminispirochaeta smaragdinae (strain DSM 11293 / JCM 15392 / SEBR 4228)</name>
    <name type="common">Spirochaeta smaragdinae</name>
    <dbReference type="NCBI Taxonomy" id="573413"/>
    <lineage>
        <taxon>Bacteria</taxon>
        <taxon>Pseudomonadati</taxon>
        <taxon>Spirochaetota</taxon>
        <taxon>Spirochaetia</taxon>
        <taxon>Spirochaetales</taxon>
        <taxon>Spirochaetaceae</taxon>
        <taxon>Sediminispirochaeta</taxon>
    </lineage>
</organism>
<evidence type="ECO:0000313" key="2">
    <source>
        <dbReference type="EMBL" id="ADK81391.1"/>
    </source>
</evidence>
<protein>
    <submittedName>
        <fullName evidence="2">Uncharacterized protein</fullName>
    </submittedName>
</protein>
<dbReference type="OrthoDB" id="354724at2"/>
<keyword evidence="3" id="KW-1185">Reference proteome</keyword>
<dbReference type="STRING" id="573413.Spirs_2276"/>
<keyword evidence="1" id="KW-0812">Transmembrane</keyword>
<dbReference type="AlphaFoldDB" id="E1R764"/>